<keyword evidence="3" id="KW-1185">Reference proteome</keyword>
<sequence>MKNSVLSGLCYSSCLAFAIASLPGHASENGAPTTPMGVFEFGTGFMPPATPTGTFATRAAYYSTDKVVDGHGDKIPGQDFSLDVFSISAVYLNMTDEEILGAKYGYSAILPFLNMNADLSVSVPGVGVVFEDNADLFRQGDMQIIPLILQWNLAPNLAMNTQLQIQLPTGDYDKDRLVSPGLNHWVISPNYGVSYISDSGYEVSSNFQLDISSENPDTHYTNGVEYRHEFGIGKHTGPWTVGMGGYFYRQLTDDEGPGVVDGNKGTVTALGPALSYFSPGKPAVWLHAYKEFDAENRAEGYNLALRIAMSF</sequence>
<dbReference type="EMBL" id="FOGB01000003">
    <property type="protein sequence ID" value="SEQ41923.1"/>
    <property type="molecule type" value="Genomic_DNA"/>
</dbReference>
<dbReference type="AlphaFoldDB" id="A0A1H9FWJ4"/>
<dbReference type="RefSeq" id="WP_091355979.1">
    <property type="nucleotide sequence ID" value="NZ_AP025284.1"/>
</dbReference>
<proteinExistence type="predicted"/>
<feature type="chain" id="PRO_5011760890" evidence="1">
    <location>
        <begin position="27"/>
        <end position="311"/>
    </location>
</feature>
<reference evidence="3" key="1">
    <citation type="submission" date="2016-10" db="EMBL/GenBank/DDBJ databases">
        <authorList>
            <person name="Varghese N."/>
            <person name="Submissions S."/>
        </authorList>
    </citation>
    <scope>NUCLEOTIDE SEQUENCE [LARGE SCALE GENOMIC DNA]</scope>
    <source>
        <strain evidence="3">DSM 18887</strain>
    </source>
</reference>
<evidence type="ECO:0000313" key="3">
    <source>
        <dbReference type="Proteomes" id="UP000198749"/>
    </source>
</evidence>
<dbReference type="Pfam" id="PF13557">
    <property type="entry name" value="Phenol_MetA_deg"/>
    <property type="match status" value="1"/>
</dbReference>
<dbReference type="OrthoDB" id="8639774at2"/>
<evidence type="ECO:0000256" key="1">
    <source>
        <dbReference type="SAM" id="SignalP"/>
    </source>
</evidence>
<dbReference type="STRING" id="355243.SAMN03080615_01464"/>
<evidence type="ECO:0000313" key="2">
    <source>
        <dbReference type="EMBL" id="SEQ41923.1"/>
    </source>
</evidence>
<dbReference type="Proteomes" id="UP000198749">
    <property type="component" value="Unassembled WGS sequence"/>
</dbReference>
<keyword evidence="1" id="KW-0732">Signal</keyword>
<protein>
    <submittedName>
        <fullName evidence="2">Uncharacterized conserved protein</fullName>
    </submittedName>
</protein>
<gene>
    <name evidence="2" type="ORF">SAMN03080615_01464</name>
</gene>
<dbReference type="InterPro" id="IPR025737">
    <property type="entry name" value="FApF"/>
</dbReference>
<accession>A0A1H9FWJ4</accession>
<organism evidence="2 3">
    <name type="scientific">Amphritea atlantica</name>
    <dbReference type="NCBI Taxonomy" id="355243"/>
    <lineage>
        <taxon>Bacteria</taxon>
        <taxon>Pseudomonadati</taxon>
        <taxon>Pseudomonadota</taxon>
        <taxon>Gammaproteobacteria</taxon>
        <taxon>Oceanospirillales</taxon>
        <taxon>Oceanospirillaceae</taxon>
        <taxon>Amphritea</taxon>
    </lineage>
</organism>
<feature type="signal peptide" evidence="1">
    <location>
        <begin position="1"/>
        <end position="26"/>
    </location>
</feature>
<name>A0A1H9FWJ4_9GAMM</name>